<name>A0A7S2PN49_9STRA</name>
<protein>
    <submittedName>
        <fullName evidence="2">Uncharacterized protein</fullName>
    </submittedName>
</protein>
<reference evidence="2" key="1">
    <citation type="submission" date="2021-01" db="EMBL/GenBank/DDBJ databases">
        <authorList>
            <person name="Corre E."/>
            <person name="Pelletier E."/>
            <person name="Niang G."/>
            <person name="Scheremetjew M."/>
            <person name="Finn R."/>
            <person name="Kale V."/>
            <person name="Holt S."/>
            <person name="Cochrane G."/>
            <person name="Meng A."/>
            <person name="Brown T."/>
            <person name="Cohen L."/>
        </authorList>
    </citation>
    <scope>NUCLEOTIDE SEQUENCE</scope>
    <source>
        <strain evidence="2">SM1012Den-03</strain>
    </source>
</reference>
<feature type="region of interest" description="Disordered" evidence="1">
    <location>
        <begin position="1"/>
        <end position="38"/>
    </location>
</feature>
<gene>
    <name evidence="2" type="ORF">SMAR0320_LOCUS12288</name>
</gene>
<dbReference type="AlphaFoldDB" id="A0A7S2PN49"/>
<evidence type="ECO:0000256" key="1">
    <source>
        <dbReference type="SAM" id="MobiDB-lite"/>
    </source>
</evidence>
<dbReference type="EMBL" id="HBGZ01017146">
    <property type="protein sequence ID" value="CAD9606725.1"/>
    <property type="molecule type" value="Transcribed_RNA"/>
</dbReference>
<proteinExistence type="predicted"/>
<feature type="compositionally biased region" description="Basic and acidic residues" evidence="1">
    <location>
        <begin position="23"/>
        <end position="38"/>
    </location>
</feature>
<sequence length="334" mass="37845">MEQGKAQHFLDKYGTTLSSPPDNPEKDQHYRAPEKKDEATFKKLVKQAKSKNQQQVEVQSGKSSISGQYWAEYGRLPAGIDDVVYLLPKSQWRNQSEVNAWFVEFGDRYSMDNLVVPGGISAAGQNVTAETLLSEEEKDLLNGVFKDLSQRRRDLRDSRGCGSNDNFCGLPTWACFLPVICCLGGFCYDHAKQNSLHKKVKQEWLDRLAHFNSTTLAKANLSLRFVESTHYTVQWVGKNEIKHNQTDMENSNETFQNSWVWKWELTPQRLCWHEVEKLRGNTAARHALKAPENAPACFFGSPEPDSPSQLSELQGIAPCDKIVSRTNTGLDLFV</sequence>
<evidence type="ECO:0000313" key="2">
    <source>
        <dbReference type="EMBL" id="CAD9606725.1"/>
    </source>
</evidence>
<organism evidence="2">
    <name type="scientific">Skeletonema marinoi</name>
    <dbReference type="NCBI Taxonomy" id="267567"/>
    <lineage>
        <taxon>Eukaryota</taxon>
        <taxon>Sar</taxon>
        <taxon>Stramenopiles</taxon>
        <taxon>Ochrophyta</taxon>
        <taxon>Bacillariophyta</taxon>
        <taxon>Coscinodiscophyceae</taxon>
        <taxon>Thalassiosirophycidae</taxon>
        <taxon>Thalassiosirales</taxon>
        <taxon>Skeletonemataceae</taxon>
        <taxon>Skeletonema</taxon>
        <taxon>Skeletonema marinoi-dohrnii complex</taxon>
    </lineage>
</organism>
<accession>A0A7S2PN49</accession>